<reference evidence="2 3" key="1">
    <citation type="submission" date="2022-06" db="EMBL/GenBank/DDBJ databases">
        <title>Ideonella sp. NS12-5 Genome sequencing and assembly.</title>
        <authorList>
            <person name="Jung Y."/>
        </authorList>
    </citation>
    <scope>NUCLEOTIDE SEQUENCE [LARGE SCALE GENOMIC DNA]</scope>
    <source>
        <strain evidence="2 3">NS12-5</strain>
    </source>
</reference>
<keyword evidence="3" id="KW-1185">Reference proteome</keyword>
<keyword evidence="2" id="KW-0966">Cell projection</keyword>
<dbReference type="Pfam" id="PF01052">
    <property type="entry name" value="FliMN_C"/>
    <property type="match status" value="1"/>
</dbReference>
<dbReference type="RefSeq" id="WP_252769595.1">
    <property type="nucleotide sequence ID" value="NZ_JAMXMC010000005.1"/>
</dbReference>
<name>A0ABT1BLF8_9BURK</name>
<organism evidence="2 3">
    <name type="scientific">Ideonella oryzae</name>
    <dbReference type="NCBI Taxonomy" id="2937441"/>
    <lineage>
        <taxon>Bacteria</taxon>
        <taxon>Pseudomonadati</taxon>
        <taxon>Pseudomonadota</taxon>
        <taxon>Betaproteobacteria</taxon>
        <taxon>Burkholderiales</taxon>
        <taxon>Sphaerotilaceae</taxon>
        <taxon>Ideonella</taxon>
    </lineage>
</organism>
<feature type="domain" description="Flagellar motor switch protein FliN-like C-terminal" evidence="1">
    <location>
        <begin position="226"/>
        <end position="281"/>
    </location>
</feature>
<sequence>MVNASSTARATAVQVVDPRFLGRPVHRLADVARRLHDDLERHWIQPFNRRHHAGLSLQALSFGPVRASAERWAAYADDDGTLQFTLSRSAALCVLGYRYGLGREQLPAACDPAQVGETSTEERLVRQLGAQWLAVLLARCREGLEGSPSVESLQQPSCLGAGPAPVSGWQLSFALEDLESGVRGQGAMVLDLVWMERLFRWLEPLRPRRGREPRESARPFPHRLGLTLTARLLQQEMPLGRLLDLQVGEVLPVRLGATDVLIDDARLFTATVAERQGKLCLTSFQDAE</sequence>
<dbReference type="SUPFAM" id="SSF101801">
    <property type="entry name" value="Surface presentation of antigens (SPOA)"/>
    <property type="match status" value="1"/>
</dbReference>
<keyword evidence="2" id="KW-0969">Cilium</keyword>
<dbReference type="InterPro" id="IPR036429">
    <property type="entry name" value="SpoA-like_sf"/>
</dbReference>
<gene>
    <name evidence="2" type="ORF">M0L44_10090</name>
</gene>
<comment type="caution">
    <text evidence="2">The sequence shown here is derived from an EMBL/GenBank/DDBJ whole genome shotgun (WGS) entry which is preliminary data.</text>
</comment>
<dbReference type="InterPro" id="IPR001543">
    <property type="entry name" value="FliN-like_C"/>
</dbReference>
<dbReference type="Proteomes" id="UP001204851">
    <property type="component" value="Unassembled WGS sequence"/>
</dbReference>
<evidence type="ECO:0000313" key="2">
    <source>
        <dbReference type="EMBL" id="MCO5977060.1"/>
    </source>
</evidence>
<protein>
    <submittedName>
        <fullName evidence="2">FliM/FliN family flagellar motor C-terminal domain-containing protein</fullName>
    </submittedName>
</protein>
<keyword evidence="2" id="KW-0282">Flagellum</keyword>
<dbReference type="EMBL" id="JAMXMC010000005">
    <property type="protein sequence ID" value="MCO5977060.1"/>
    <property type="molecule type" value="Genomic_DNA"/>
</dbReference>
<evidence type="ECO:0000259" key="1">
    <source>
        <dbReference type="Pfam" id="PF01052"/>
    </source>
</evidence>
<proteinExistence type="predicted"/>
<accession>A0ABT1BLF8</accession>
<evidence type="ECO:0000313" key="3">
    <source>
        <dbReference type="Proteomes" id="UP001204851"/>
    </source>
</evidence>